<feature type="region of interest" description="Disordered" evidence="2">
    <location>
        <begin position="269"/>
        <end position="304"/>
    </location>
</feature>
<protein>
    <submittedName>
        <fullName evidence="3">Uncharacterized protein</fullName>
    </submittedName>
</protein>
<name>A0A226D1M1_FOLCA</name>
<dbReference type="AlphaFoldDB" id="A0A226D1M1"/>
<evidence type="ECO:0000313" key="3">
    <source>
        <dbReference type="EMBL" id="OXA39485.1"/>
    </source>
</evidence>
<dbReference type="EMBL" id="LNIX01000038">
    <property type="protein sequence ID" value="OXA39485.1"/>
    <property type="molecule type" value="Genomic_DNA"/>
</dbReference>
<feature type="region of interest" description="Disordered" evidence="2">
    <location>
        <begin position="318"/>
        <end position="377"/>
    </location>
</feature>
<dbReference type="Proteomes" id="UP000198287">
    <property type="component" value="Unassembled WGS sequence"/>
</dbReference>
<evidence type="ECO:0000313" key="4">
    <source>
        <dbReference type="Proteomes" id="UP000198287"/>
    </source>
</evidence>
<feature type="compositionally biased region" description="Polar residues" evidence="2">
    <location>
        <begin position="334"/>
        <end position="370"/>
    </location>
</feature>
<proteinExistence type="predicted"/>
<accession>A0A226D1M1</accession>
<sequence>MAGKRKAVVLVKTPINKRITKPRKVSAPKKLKLCTIPDQAFDMGLNIGPNSSENSDNSPITIGILTQLLNDNTKILTSRFDNLDTSVALHKEKLDELESEVKSLKIKVSEITGENERLWCELSKINLIFSGIPERINESQKDLFDQVANVIKATGHTYNFDTAYRIGEPSKNSTRPIKVRFLSLFERNEVYGNRFKVNKPTFINEDLPASLRNDHRILRQKRSQLRNLGYDAKQIHVDWSKRTINSGESSFYLLNGNLIEKIYKTSTTPALHREKQRTSNLSFGNTRSSTQPRGSQAPGVGAQDPTIMIYDSSLDSLRSQSHPGGYLQNLRPETGSSKTLSTMNTNNFSPINESPLDDSQNFQTPTNNSRHFLDPTM</sequence>
<gene>
    <name evidence="3" type="ORF">Fcan01_25711</name>
</gene>
<feature type="coiled-coil region" evidence="1">
    <location>
        <begin position="80"/>
        <end position="114"/>
    </location>
</feature>
<keyword evidence="4" id="KW-1185">Reference proteome</keyword>
<organism evidence="3 4">
    <name type="scientific">Folsomia candida</name>
    <name type="common">Springtail</name>
    <dbReference type="NCBI Taxonomy" id="158441"/>
    <lineage>
        <taxon>Eukaryota</taxon>
        <taxon>Metazoa</taxon>
        <taxon>Ecdysozoa</taxon>
        <taxon>Arthropoda</taxon>
        <taxon>Hexapoda</taxon>
        <taxon>Collembola</taxon>
        <taxon>Entomobryomorpha</taxon>
        <taxon>Isotomoidea</taxon>
        <taxon>Isotomidae</taxon>
        <taxon>Proisotominae</taxon>
        <taxon>Folsomia</taxon>
    </lineage>
</organism>
<comment type="caution">
    <text evidence="3">The sequence shown here is derived from an EMBL/GenBank/DDBJ whole genome shotgun (WGS) entry which is preliminary data.</text>
</comment>
<keyword evidence="1" id="KW-0175">Coiled coil</keyword>
<feature type="compositionally biased region" description="Polar residues" evidence="2">
    <location>
        <begin position="278"/>
        <end position="294"/>
    </location>
</feature>
<evidence type="ECO:0000256" key="2">
    <source>
        <dbReference type="SAM" id="MobiDB-lite"/>
    </source>
</evidence>
<evidence type="ECO:0000256" key="1">
    <source>
        <dbReference type="SAM" id="Coils"/>
    </source>
</evidence>
<reference evidence="3 4" key="1">
    <citation type="submission" date="2015-12" db="EMBL/GenBank/DDBJ databases">
        <title>The genome of Folsomia candida.</title>
        <authorList>
            <person name="Faddeeva A."/>
            <person name="Derks M.F."/>
            <person name="Anvar Y."/>
            <person name="Smit S."/>
            <person name="Van Straalen N."/>
            <person name="Roelofs D."/>
        </authorList>
    </citation>
    <scope>NUCLEOTIDE SEQUENCE [LARGE SCALE GENOMIC DNA]</scope>
    <source>
        <strain evidence="3 4">VU population</strain>
        <tissue evidence="3">Whole body</tissue>
    </source>
</reference>